<feature type="region of interest" description="Disordered" evidence="9">
    <location>
        <begin position="304"/>
        <end position="331"/>
    </location>
</feature>
<evidence type="ECO:0000256" key="7">
    <source>
        <dbReference type="ARBA" id="ARBA00023163"/>
    </source>
</evidence>
<evidence type="ECO:0000256" key="1">
    <source>
        <dbReference type="ARBA" id="ARBA00004123"/>
    </source>
</evidence>
<keyword evidence="4" id="KW-0805">Transcription regulation</keyword>
<keyword evidence="3" id="KW-0053">Apoptosis</keyword>
<keyword evidence="6" id="KW-0010">Activator</keyword>
<gene>
    <name evidence="11" type="primary">106054311</name>
</gene>
<dbReference type="OrthoDB" id="5946974at2759"/>
<dbReference type="KEGG" id="bgt:106054311"/>
<evidence type="ECO:0000259" key="10">
    <source>
        <dbReference type="Pfam" id="PF16019"/>
    </source>
</evidence>
<evidence type="ECO:0000256" key="6">
    <source>
        <dbReference type="ARBA" id="ARBA00023159"/>
    </source>
</evidence>
<evidence type="ECO:0000313" key="12">
    <source>
        <dbReference type="Proteomes" id="UP000076420"/>
    </source>
</evidence>
<dbReference type="Pfam" id="PF16019">
    <property type="entry name" value="CSRNP_N"/>
    <property type="match status" value="1"/>
</dbReference>
<dbReference type="RefSeq" id="XP_013065575.2">
    <property type="nucleotide sequence ID" value="XM_013210121.2"/>
</dbReference>
<feature type="region of interest" description="Disordered" evidence="9">
    <location>
        <begin position="763"/>
        <end position="782"/>
    </location>
</feature>
<feature type="compositionally biased region" description="Acidic residues" evidence="9">
    <location>
        <begin position="135"/>
        <end position="148"/>
    </location>
</feature>
<dbReference type="GO" id="GO:0043565">
    <property type="term" value="F:sequence-specific DNA binding"/>
    <property type="evidence" value="ECO:0007669"/>
    <property type="project" value="TreeGrafter"/>
</dbReference>
<feature type="domain" description="Cysteine/serine-rich nuclear protein N-terminal" evidence="10">
    <location>
        <begin position="52"/>
        <end position="260"/>
    </location>
</feature>
<reference evidence="11" key="1">
    <citation type="submission" date="2020-05" db="UniProtKB">
        <authorList>
            <consortium name="EnsemblMetazoa"/>
        </authorList>
    </citation>
    <scope>IDENTIFICATION</scope>
    <source>
        <strain evidence="11">BB02</strain>
    </source>
</reference>
<dbReference type="STRING" id="6526.A0A2C9JDG3"/>
<dbReference type="GO" id="GO:0006915">
    <property type="term" value="P:apoptotic process"/>
    <property type="evidence" value="ECO:0007669"/>
    <property type="project" value="UniProtKB-KW"/>
</dbReference>
<dbReference type="Proteomes" id="UP000076420">
    <property type="component" value="Unassembled WGS sequence"/>
</dbReference>
<feature type="compositionally biased region" description="Low complexity" evidence="9">
    <location>
        <begin position="420"/>
        <end position="433"/>
    </location>
</feature>
<dbReference type="InterPro" id="IPR023260">
    <property type="entry name" value="Cys/Ser-rich_nuc_prot"/>
</dbReference>
<accession>A0A2C9JDG3</accession>
<dbReference type="PANTHER" id="PTHR13580:SF9">
    <property type="entry name" value="AXIN1 UP-REGULATED 1, ISOFORM A"/>
    <property type="match status" value="1"/>
</dbReference>
<evidence type="ECO:0000256" key="5">
    <source>
        <dbReference type="ARBA" id="ARBA00023125"/>
    </source>
</evidence>
<evidence type="ECO:0000256" key="9">
    <source>
        <dbReference type="SAM" id="MobiDB-lite"/>
    </source>
</evidence>
<feature type="region of interest" description="Disordered" evidence="9">
    <location>
        <begin position="1"/>
        <end position="54"/>
    </location>
</feature>
<comment type="subcellular location">
    <subcellularLocation>
        <location evidence="1">Nucleus</location>
    </subcellularLocation>
</comment>
<organism evidence="11 12">
    <name type="scientific">Biomphalaria glabrata</name>
    <name type="common">Bloodfluke planorb</name>
    <name type="synonym">Freshwater snail</name>
    <dbReference type="NCBI Taxonomy" id="6526"/>
    <lineage>
        <taxon>Eukaryota</taxon>
        <taxon>Metazoa</taxon>
        <taxon>Spiralia</taxon>
        <taxon>Lophotrochozoa</taxon>
        <taxon>Mollusca</taxon>
        <taxon>Gastropoda</taxon>
        <taxon>Heterobranchia</taxon>
        <taxon>Euthyneura</taxon>
        <taxon>Panpulmonata</taxon>
        <taxon>Hygrophila</taxon>
        <taxon>Lymnaeoidea</taxon>
        <taxon>Planorbidae</taxon>
        <taxon>Biomphalaria</taxon>
    </lineage>
</organism>
<dbReference type="PANTHER" id="PTHR13580">
    <property type="entry name" value="TGF-BETA INDUCED APOPTOSIS PROTEIN"/>
    <property type="match status" value="1"/>
</dbReference>
<sequence length="1008" mass="108494">MLKRKLEETAGEGEGTETTSNGQSESDDSNCSAGSTDALAPEASGPSPPKRMKKKVNFKGVTVYYFPRRQGFTCVPSEGGSTLGMSERHTFTKDFSLSDYTKEQKRIHRAILAEQRRQGKMFPSPLLASSVHTQDDEDISSGSESDSEYDDYYFLQPLPIRQRRVLLRTAGVKKIDNEEKDECRDIRVSRNVCGCDCKVFCDPATCSCSLAGIQCQVDRLSFPCGCTKDGCTNPAGRIEFNPIRVRTHFIHTLMRLELERKDSESPESTSSAATTSFLQSSSANVDIDVVGANGEEVDVVVENPEFTNNDSCSGASTDSSSSNGKLKSKLKQKKAESIDLNLFNSNEKGSCRDCQNTDMCNVMMHDVKFSMATQQRQQQQQRAISITLGTPPGYQGAGSQQQIQQHHHLGLSPGISLLHSSSQPQAPQQQPSSGTHMLLFNDGEDDVYQAENTTSMYFDNDDSSYSELSDTSHEGLEPRSFSLLSQNNFSSGKFHLPPSQIFSHMGGASNPKTQSVMSGTNNVITQPGLHPISTSCSLGVDHHQPCSLMAQSTTTVHAGQSLLKAPYQQPMCSVPPSSTVLHPRPQLASSLGIDISDSSHLLQGNLPRFPNKFSHSEELDTTLHLTTPSFKLDTPLISAHSYGSDAVPAADYLPSANISTPSTGSFGNLSPAVPIIPNTTSFDTLQGGPCWTTSLVSSSLRECYGPSLPSTSNSGLEQHSPCKSNFHHDLESCALSPTTTYATMTTTTRDLLAAHCPGISSHMDSKSEHATNSSIKDSEPYTNFHLPSQSSTTGDILYTSPYSDRRILDSGSGTITSTAELESKACNLSEELFTTACVDSTSHTSKLTSSDVSSSDVTSSMLPLSTSYILPLQPAVCSSSSDSTDSKCSTVAQQGSEDTSVFYDCQTSSVLGVSDTHASLDSNIAPSDFSPQRLQCSNVDAPWDSQDSSLEKMSVDILCEGSEAAVSSSSAPSSSSASPTTSDEDKDTNVRPSFGEIMKESLVEMVLV</sequence>
<feature type="region of interest" description="Disordered" evidence="9">
    <location>
        <begin position="456"/>
        <end position="477"/>
    </location>
</feature>
<keyword evidence="7" id="KW-0804">Transcription</keyword>
<evidence type="ECO:0000256" key="2">
    <source>
        <dbReference type="ARBA" id="ARBA00008548"/>
    </source>
</evidence>
<feature type="region of interest" description="Disordered" evidence="9">
    <location>
        <begin position="123"/>
        <end position="148"/>
    </location>
</feature>
<dbReference type="EnsemblMetazoa" id="BGLB001004-RB">
    <property type="protein sequence ID" value="BGLB001004-PB"/>
    <property type="gene ID" value="BGLB001004"/>
</dbReference>
<name>A0A2C9JDG3_BIOGL</name>
<evidence type="ECO:0000256" key="4">
    <source>
        <dbReference type="ARBA" id="ARBA00023015"/>
    </source>
</evidence>
<proteinExistence type="inferred from homology"/>
<evidence type="ECO:0000256" key="3">
    <source>
        <dbReference type="ARBA" id="ARBA00022703"/>
    </source>
</evidence>
<evidence type="ECO:0000256" key="8">
    <source>
        <dbReference type="ARBA" id="ARBA00023242"/>
    </source>
</evidence>
<feature type="compositionally biased region" description="Low complexity" evidence="9">
    <location>
        <begin position="311"/>
        <end position="325"/>
    </location>
</feature>
<dbReference type="GO" id="GO:0005634">
    <property type="term" value="C:nucleus"/>
    <property type="evidence" value="ECO:0007669"/>
    <property type="project" value="UniProtKB-SubCell"/>
</dbReference>
<keyword evidence="8" id="KW-0539">Nucleus</keyword>
<protein>
    <recommendedName>
        <fullName evidence="10">Cysteine/serine-rich nuclear protein N-terminal domain-containing protein</fullName>
    </recommendedName>
</protein>
<comment type="similarity">
    <text evidence="2">Belongs to the AXUD1 family.</text>
</comment>
<dbReference type="GO" id="GO:0000981">
    <property type="term" value="F:DNA-binding transcription factor activity, RNA polymerase II-specific"/>
    <property type="evidence" value="ECO:0007669"/>
    <property type="project" value="TreeGrafter"/>
</dbReference>
<evidence type="ECO:0000313" key="11">
    <source>
        <dbReference type="EnsemblMetazoa" id="BGLB001004-PB"/>
    </source>
</evidence>
<dbReference type="VEuPathDB" id="VectorBase:BGLAX_032000"/>
<keyword evidence="5" id="KW-0238">DNA-binding</keyword>
<feature type="region of interest" description="Disordered" evidence="9">
    <location>
        <begin position="412"/>
        <end position="439"/>
    </location>
</feature>
<dbReference type="InterPro" id="IPR031972">
    <property type="entry name" value="CSRNP_N"/>
</dbReference>
<dbReference type="AlphaFoldDB" id="A0A2C9JDG3"/>
<feature type="compositionally biased region" description="Low complexity" evidence="9">
    <location>
        <begin position="967"/>
        <end position="981"/>
    </location>
</feature>
<feature type="region of interest" description="Disordered" evidence="9">
    <location>
        <begin position="964"/>
        <end position="995"/>
    </location>
</feature>
<dbReference type="PRINTS" id="PR02031">
    <property type="entry name" value="CYSSERRICHNP"/>
</dbReference>
<dbReference type="VEuPathDB" id="VectorBase:BGLB001004"/>